<evidence type="ECO:0000256" key="7">
    <source>
        <dbReference type="ARBA" id="ARBA00023128"/>
    </source>
</evidence>
<keyword evidence="5" id="KW-0375">Hydrogen ion transport</keyword>
<evidence type="ECO:0000256" key="9">
    <source>
        <dbReference type="ARBA" id="ARBA00023310"/>
    </source>
</evidence>
<dbReference type="OrthoDB" id="437at2759"/>
<reference evidence="10 11" key="1">
    <citation type="journal article" date="2011" name="MBio">
        <title>Genome variation in Cryptococcus gattii, an emerging pathogen of immunocompetent hosts.</title>
        <authorList>
            <person name="D'Souza C.A."/>
            <person name="Kronstad J.W."/>
            <person name="Taylor G."/>
            <person name="Warren R."/>
            <person name="Yuen M."/>
            <person name="Hu G."/>
            <person name="Jung W.H."/>
            <person name="Sham A."/>
            <person name="Kidd S.E."/>
            <person name="Tangen K."/>
            <person name="Lee N."/>
            <person name="Zeilmaker T."/>
            <person name="Sawkins J."/>
            <person name="McVicker G."/>
            <person name="Shah S."/>
            <person name="Gnerre S."/>
            <person name="Griggs A."/>
            <person name="Zeng Q."/>
            <person name="Bartlett K."/>
            <person name="Li W."/>
            <person name="Wang X."/>
            <person name="Heitman J."/>
            <person name="Stajich J.E."/>
            <person name="Fraser J.A."/>
            <person name="Meyer W."/>
            <person name="Carter D."/>
            <person name="Schein J."/>
            <person name="Krzywinski M."/>
            <person name="Kwon-Chung K.J."/>
            <person name="Varma A."/>
            <person name="Wang J."/>
            <person name="Brunham R."/>
            <person name="Fyfe M."/>
            <person name="Ouellette B.F."/>
            <person name="Siddiqui A."/>
            <person name="Marra M."/>
            <person name="Jones S."/>
            <person name="Holt R."/>
            <person name="Birren B.W."/>
            <person name="Galagan J.E."/>
            <person name="Cuomo C.A."/>
        </authorList>
    </citation>
    <scope>NUCLEOTIDE SEQUENCE [LARGE SCALE GENOMIC DNA]</scope>
    <source>
        <strain evidence="10 11">R265</strain>
    </source>
</reference>
<dbReference type="Proteomes" id="UP000029445">
    <property type="component" value="Chromosome 1"/>
</dbReference>
<dbReference type="STRING" id="294750.A0A095D9C3"/>
<proteinExistence type="inferred from homology"/>
<dbReference type="EMBL" id="CP025759">
    <property type="protein sequence ID" value="KGB77581.1"/>
    <property type="molecule type" value="Genomic_DNA"/>
</dbReference>
<keyword evidence="6" id="KW-0406">Ion transport</keyword>
<evidence type="ECO:0000256" key="2">
    <source>
        <dbReference type="ARBA" id="ARBA00005699"/>
    </source>
</evidence>
<evidence type="ECO:0000256" key="1">
    <source>
        <dbReference type="ARBA" id="ARBA00004325"/>
    </source>
</evidence>
<dbReference type="AlphaFoldDB" id="A0A095D9C3"/>
<reference evidence="10 11" key="2">
    <citation type="journal article" date="2018" name="Proc. Natl. Acad. Sci.">
        <title>RNAi is a critical determinant of centromere evolution in closely related fungi.</title>
        <authorList>
            <person name="Yadav V."/>
            <person name="Sun S."/>
            <person name="Billmyre R.B."/>
            <person name="Thimmappa B.C."/>
            <person name="Shea T."/>
            <person name="Lintner R."/>
            <person name="Bakkeren G."/>
            <person name="Cuomo C.A."/>
            <person name="Heitman J."/>
            <person name="Sanyal K."/>
        </authorList>
    </citation>
    <scope>NUCLEOTIDE SEQUENCE [LARGE SCALE GENOMIC DNA]</scope>
    <source>
        <strain evidence="10 11">R265</strain>
    </source>
</reference>
<dbReference type="KEGG" id="cdeu:CNBG_3419"/>
<dbReference type="GO" id="GO:0015078">
    <property type="term" value="F:proton transmembrane transporter activity"/>
    <property type="evidence" value="ECO:0007669"/>
    <property type="project" value="InterPro"/>
</dbReference>
<dbReference type="GeneID" id="88179708"/>
<dbReference type="VEuPathDB" id="FungiDB:CNBG_3419"/>
<dbReference type="GO" id="GO:0031966">
    <property type="term" value="C:mitochondrial membrane"/>
    <property type="evidence" value="ECO:0007669"/>
    <property type="project" value="UniProtKB-SubCell"/>
</dbReference>
<dbReference type="GO" id="GO:0045259">
    <property type="term" value="C:proton-transporting ATP synthase complex"/>
    <property type="evidence" value="ECO:0007669"/>
    <property type="project" value="UniProtKB-KW"/>
</dbReference>
<evidence type="ECO:0000256" key="6">
    <source>
        <dbReference type="ARBA" id="ARBA00023065"/>
    </source>
</evidence>
<keyword evidence="7" id="KW-0496">Mitochondrion</keyword>
<keyword evidence="9" id="KW-0066">ATP synthesis</keyword>
<organism evidence="10 11">
    <name type="scientific">Cryptococcus deuterogattii (strain R265)</name>
    <name type="common">Cryptococcus gattii VGII (strain R265)</name>
    <dbReference type="NCBI Taxonomy" id="294750"/>
    <lineage>
        <taxon>Eukaryota</taxon>
        <taxon>Fungi</taxon>
        <taxon>Dikarya</taxon>
        <taxon>Basidiomycota</taxon>
        <taxon>Agaricomycotina</taxon>
        <taxon>Tremellomycetes</taxon>
        <taxon>Tremellales</taxon>
        <taxon>Cryptococcaceae</taxon>
        <taxon>Cryptococcus</taxon>
        <taxon>Cryptococcus gattii species complex</taxon>
    </lineage>
</organism>
<gene>
    <name evidence="10" type="ORF">CNBG_3419</name>
</gene>
<evidence type="ECO:0000313" key="10">
    <source>
        <dbReference type="EMBL" id="KGB77581.1"/>
    </source>
</evidence>
<name>A0A095D9C3_CRYD2</name>
<dbReference type="OMA" id="NMTPPNL"/>
<comment type="subcellular location">
    <subcellularLocation>
        <location evidence="1">Mitochondrion membrane</location>
    </subcellularLocation>
</comment>
<keyword evidence="8" id="KW-0472">Membrane</keyword>
<evidence type="ECO:0000256" key="5">
    <source>
        <dbReference type="ARBA" id="ARBA00022781"/>
    </source>
</evidence>
<evidence type="ECO:0000313" key="11">
    <source>
        <dbReference type="Proteomes" id="UP000029445"/>
    </source>
</evidence>
<sequence>MRPQLFRPARALGRRLNSTSASPQTNPNVQKAVENAQKAYAQTAATLKKAAGPVGEKIGSALGGYREPIVYNSKVFASICRQVWQAEKLSPPRDLATWARAYSEIYAKAFNGGYWKNLLKTGAWAGLGVAALEAYGIFKLGEIVGRRNLVGYNLKE</sequence>
<dbReference type="RefSeq" id="XP_062883388.1">
    <property type="nucleotide sequence ID" value="XM_063027433.1"/>
</dbReference>
<comment type="similarity">
    <text evidence="2">Belongs to the ATPase g subunit family.</text>
</comment>
<evidence type="ECO:0000256" key="4">
    <source>
        <dbReference type="ARBA" id="ARBA00022547"/>
    </source>
</evidence>
<evidence type="ECO:0000256" key="3">
    <source>
        <dbReference type="ARBA" id="ARBA00022448"/>
    </source>
</evidence>
<keyword evidence="4" id="KW-0138">CF(0)</keyword>
<evidence type="ECO:0000256" key="8">
    <source>
        <dbReference type="ARBA" id="ARBA00023136"/>
    </source>
</evidence>
<keyword evidence="3" id="KW-0813">Transport</keyword>
<dbReference type="Pfam" id="PF04718">
    <property type="entry name" value="ATP-synt_G"/>
    <property type="match status" value="1"/>
</dbReference>
<dbReference type="HOGENOM" id="CLU_118199_0_0_1"/>
<dbReference type="InterPro" id="IPR006808">
    <property type="entry name" value="ATP_synth_F0_gsu_mt"/>
</dbReference>
<dbReference type="GO" id="GO:0015986">
    <property type="term" value="P:proton motive force-driven ATP synthesis"/>
    <property type="evidence" value="ECO:0007669"/>
    <property type="project" value="InterPro"/>
</dbReference>
<protein>
    <submittedName>
        <fullName evidence="10">F-type H+-transporting ATPase subunit G</fullName>
    </submittedName>
</protein>
<keyword evidence="11" id="KW-1185">Reference proteome</keyword>
<accession>A0A095D9C3</accession>